<evidence type="ECO:0000313" key="2">
    <source>
        <dbReference type="Proteomes" id="UP000193087"/>
    </source>
</evidence>
<sequence>MIISSRDGLVDVKETINNVVALAEAFRPVEDVRVSAAGSKNKPKIELVLSGDRLRPDELNLFLSSVQDIPADVMILADTSSVTPF</sequence>
<evidence type="ECO:0000313" key="1">
    <source>
        <dbReference type="EMBL" id="ORW75565.1"/>
    </source>
</evidence>
<protein>
    <submittedName>
        <fullName evidence="1">Uncharacterized protein</fullName>
    </submittedName>
</protein>
<name>A0A1X2CHT1_9MYCO</name>
<organism evidence="1 2">
    <name type="scientific">Mycobacterium riyadhense</name>
    <dbReference type="NCBI Taxonomy" id="486698"/>
    <lineage>
        <taxon>Bacteria</taxon>
        <taxon>Bacillati</taxon>
        <taxon>Actinomycetota</taxon>
        <taxon>Actinomycetes</taxon>
        <taxon>Mycobacteriales</taxon>
        <taxon>Mycobacteriaceae</taxon>
        <taxon>Mycobacterium</taxon>
    </lineage>
</organism>
<proteinExistence type="predicted"/>
<comment type="caution">
    <text evidence="1">The sequence shown here is derived from an EMBL/GenBank/DDBJ whole genome shotgun (WGS) entry which is preliminary data.</text>
</comment>
<dbReference type="Proteomes" id="UP000193087">
    <property type="component" value="Unassembled WGS sequence"/>
</dbReference>
<gene>
    <name evidence="1" type="ORF">AWC22_22815</name>
</gene>
<reference evidence="1 2" key="1">
    <citation type="submission" date="2016-01" db="EMBL/GenBank/DDBJ databases">
        <title>The new phylogeny of the genus Mycobacterium.</title>
        <authorList>
            <person name="Tarcisio F."/>
            <person name="Conor M."/>
            <person name="Antonella G."/>
            <person name="Elisabetta G."/>
            <person name="Giulia F.S."/>
            <person name="Sara T."/>
            <person name="Anna F."/>
            <person name="Clotilde B."/>
            <person name="Roberto B."/>
            <person name="Veronica D.S."/>
            <person name="Fabio R."/>
            <person name="Monica P."/>
            <person name="Olivier J."/>
            <person name="Enrico T."/>
            <person name="Nicola S."/>
        </authorList>
    </citation>
    <scope>NUCLEOTIDE SEQUENCE [LARGE SCALE GENOMIC DNA]</scope>
    <source>
        <strain evidence="1 2">DSM 45176</strain>
    </source>
</reference>
<dbReference type="AlphaFoldDB" id="A0A1X2CHT1"/>
<accession>A0A1X2CHT1</accession>
<keyword evidence="2" id="KW-1185">Reference proteome</keyword>
<dbReference type="EMBL" id="LQPQ01000111">
    <property type="protein sequence ID" value="ORW75565.1"/>
    <property type="molecule type" value="Genomic_DNA"/>
</dbReference>